<evidence type="ECO:0000259" key="2">
    <source>
        <dbReference type="Pfam" id="PF00171"/>
    </source>
</evidence>
<dbReference type="InterPro" id="IPR016163">
    <property type="entry name" value="Ald_DH_C"/>
</dbReference>
<keyword evidence="1" id="KW-0560">Oxidoreductase</keyword>
<dbReference type="EMBL" id="JAVKPH010000043">
    <property type="protein sequence ID" value="MDR5655031.1"/>
    <property type="molecule type" value="Genomic_DNA"/>
</dbReference>
<evidence type="ECO:0000256" key="1">
    <source>
        <dbReference type="ARBA" id="ARBA00023002"/>
    </source>
</evidence>
<evidence type="ECO:0000313" key="4">
    <source>
        <dbReference type="Proteomes" id="UP001247754"/>
    </source>
</evidence>
<dbReference type="Gene3D" id="3.40.309.10">
    <property type="entry name" value="Aldehyde Dehydrogenase, Chain A, domain 2"/>
    <property type="match status" value="1"/>
</dbReference>
<dbReference type="Gene3D" id="3.40.605.10">
    <property type="entry name" value="Aldehyde Dehydrogenase, Chain A, domain 1"/>
    <property type="match status" value="1"/>
</dbReference>
<sequence length="487" mass="51391">MAESTGPEAAFRTYGNFIAGRACGAAGGETLRESDPRTGTPSFTIARSDARDVALAVDAAEAALSDWRGLRPVLRGRVLARIARVITDNLDLLAGIEAVETGKPDWHARRDVEVAANYFEYYSGLVNLYAGEVINLGDAYHSYTRYEPYGAVGVIIPWNAPINQAARGIAPAIAAGNTVVAKPSEFTSVTLLELARLCVEDAGLPPGVLNVVTGYGHEAGDALVRHPAIRKIAFTGSVKTGRAVGHIAAERIIPVTLELGDKSANIVFADADLDAAAAGAVRAFTMNAGQICSAGTRILVQESCKSAFVERLGAHLQAVRIGRGADCAMGPIITPDQYTRVNGYLHAADGSGFAVMRGGRFEDAEAAAKGLYVAPAVILDADPGSVFFREEIFGPIATLTGFGDAEDALRLANDSDYGLVAGVWTRDVSLAHRMAARLEVGQVFVNEYLAGGIETPFGGHKNSGIGREKGIEALKHYTHVKSVTLRI</sequence>
<dbReference type="InterPro" id="IPR016161">
    <property type="entry name" value="Ald_DH/histidinol_DH"/>
</dbReference>
<proteinExistence type="predicted"/>
<accession>A0ABU1FDT5</accession>
<organism evidence="3 4">
    <name type="scientific">Ruixingdingia sedimenti</name>
    <dbReference type="NCBI Taxonomy" id="3073604"/>
    <lineage>
        <taxon>Bacteria</taxon>
        <taxon>Pseudomonadati</taxon>
        <taxon>Pseudomonadota</taxon>
        <taxon>Alphaproteobacteria</taxon>
        <taxon>Rhodobacterales</taxon>
        <taxon>Paracoccaceae</taxon>
        <taxon>Ruixingdingia</taxon>
    </lineage>
</organism>
<dbReference type="InterPro" id="IPR015590">
    <property type="entry name" value="Aldehyde_DH_dom"/>
</dbReference>
<name>A0ABU1FDT5_9RHOB</name>
<dbReference type="RefSeq" id="WP_310459144.1">
    <property type="nucleotide sequence ID" value="NZ_JAVKPH010000043.1"/>
</dbReference>
<dbReference type="Pfam" id="PF00171">
    <property type="entry name" value="Aldedh"/>
    <property type="match status" value="1"/>
</dbReference>
<reference evidence="3 4" key="1">
    <citation type="submission" date="2023-09" db="EMBL/GenBank/DDBJ databases">
        <title>Xinfangfangia sedmenti sp. nov., isolated the sedment.</title>
        <authorList>
            <person name="Xu L."/>
        </authorList>
    </citation>
    <scope>NUCLEOTIDE SEQUENCE [LARGE SCALE GENOMIC DNA]</scope>
    <source>
        <strain evidence="3 4">LG-4</strain>
    </source>
</reference>
<dbReference type="Proteomes" id="UP001247754">
    <property type="component" value="Unassembled WGS sequence"/>
</dbReference>
<evidence type="ECO:0000313" key="3">
    <source>
        <dbReference type="EMBL" id="MDR5655031.1"/>
    </source>
</evidence>
<keyword evidence="4" id="KW-1185">Reference proteome</keyword>
<dbReference type="PANTHER" id="PTHR11699">
    <property type="entry name" value="ALDEHYDE DEHYDROGENASE-RELATED"/>
    <property type="match status" value="1"/>
</dbReference>
<dbReference type="InterPro" id="IPR016162">
    <property type="entry name" value="Ald_DH_N"/>
</dbReference>
<protein>
    <submittedName>
        <fullName evidence="3">Aldehyde dehydrogenase family protein</fullName>
    </submittedName>
</protein>
<feature type="domain" description="Aldehyde dehydrogenase" evidence="2">
    <location>
        <begin position="29"/>
        <end position="483"/>
    </location>
</feature>
<gene>
    <name evidence="3" type="ORF">RGD00_20675</name>
</gene>
<comment type="caution">
    <text evidence="3">The sequence shown here is derived from an EMBL/GenBank/DDBJ whole genome shotgun (WGS) entry which is preliminary data.</text>
</comment>
<dbReference type="SUPFAM" id="SSF53720">
    <property type="entry name" value="ALDH-like"/>
    <property type="match status" value="1"/>
</dbReference>